<dbReference type="Gene3D" id="3.40.190.10">
    <property type="entry name" value="Periplasmic binding protein-like II"/>
    <property type="match status" value="2"/>
</dbReference>
<dbReference type="Proteomes" id="UP001606303">
    <property type="component" value="Unassembled WGS sequence"/>
</dbReference>
<accession>A0ABW7H0S9</accession>
<evidence type="ECO:0000313" key="1">
    <source>
        <dbReference type="EMBL" id="MFG6467839.1"/>
    </source>
</evidence>
<proteinExistence type="predicted"/>
<gene>
    <name evidence="1" type="ORF">ACG01O_14530</name>
</gene>
<protein>
    <submittedName>
        <fullName evidence="1">Substrate-binding periplasmic protein</fullName>
    </submittedName>
</protein>
<dbReference type="SUPFAM" id="SSF53850">
    <property type="entry name" value="Periplasmic binding protein-like II"/>
    <property type="match status" value="1"/>
</dbReference>
<comment type="caution">
    <text evidence="1">The sequence shown here is derived from an EMBL/GenBank/DDBJ whole genome shotgun (WGS) entry which is preliminary data.</text>
</comment>
<reference evidence="1 2" key="1">
    <citation type="submission" date="2024-08" db="EMBL/GenBank/DDBJ databases">
        <authorList>
            <person name="Lu H."/>
        </authorList>
    </citation>
    <scope>NUCLEOTIDE SEQUENCE [LARGE SCALE GENOMIC DNA]</scope>
    <source>
        <strain evidence="1 2">BYS87W</strain>
    </source>
</reference>
<name>A0ABW7H0S9_9BURK</name>
<evidence type="ECO:0000313" key="2">
    <source>
        <dbReference type="Proteomes" id="UP001606303"/>
    </source>
</evidence>
<dbReference type="EMBL" id="JBIGIB010000004">
    <property type="protein sequence ID" value="MFG6467839.1"/>
    <property type="molecule type" value="Genomic_DNA"/>
</dbReference>
<sequence length="301" mass="32462">MLRPIVFAAAGECGRWIARVAWLRLGLQVGLQAGLLVGLLVGTARAAEAAEVPACPERLRIAFPDSSAEPFMRGQGEDFVRPPGLLVDWVRQALRELGCLERAEMLRLPVRRLRAQIEAGQVDAVAGAGEGGPIAALLTLPPVEGRRREVDYSVGHVEYAFYARRGSGLRWDGQALAGLPGDARVGVTSGTRTEALARERGWPVEAAPTHESALLKLVAGRTALLLVHGYFVDERLRRDPVLARQIERLGPAVERRRLYVGVAPALAQAHPVLVRRLWQAVCRASAADAAQVDGACRLPPG</sequence>
<organism evidence="1 2">
    <name type="scientific">Pelomonas baiyunensis</name>
    <dbReference type="NCBI Taxonomy" id="3299026"/>
    <lineage>
        <taxon>Bacteria</taxon>
        <taxon>Pseudomonadati</taxon>
        <taxon>Pseudomonadota</taxon>
        <taxon>Betaproteobacteria</taxon>
        <taxon>Burkholderiales</taxon>
        <taxon>Sphaerotilaceae</taxon>
        <taxon>Roseateles</taxon>
    </lineage>
</organism>
<dbReference type="RefSeq" id="WP_394385713.1">
    <property type="nucleotide sequence ID" value="NZ_JBIGIB010000004.1"/>
</dbReference>
<keyword evidence="2" id="KW-1185">Reference proteome</keyword>